<evidence type="ECO:0000256" key="8">
    <source>
        <dbReference type="ARBA" id="ARBA00070228"/>
    </source>
</evidence>
<dbReference type="EMBL" id="LTAO01000001">
    <property type="protein sequence ID" value="KYG34766.1"/>
    <property type="molecule type" value="Genomic_DNA"/>
</dbReference>
<dbReference type="OrthoDB" id="286202at2"/>
<dbReference type="GO" id="GO:0016020">
    <property type="term" value="C:membrane"/>
    <property type="evidence" value="ECO:0007669"/>
    <property type="project" value="InterPro"/>
</dbReference>
<name>A0A161PKJ1_9BACI</name>
<comment type="subcellular location">
    <subcellularLocation>
        <location evidence="1">Periplasm</location>
    </subcellularLocation>
</comment>
<feature type="domain" description="Solute-binding protein family 3/N-terminal" evidence="10">
    <location>
        <begin position="36"/>
        <end position="252"/>
    </location>
</feature>
<dbReference type="InterPro" id="IPR015168">
    <property type="entry name" value="SsuA/THI5"/>
</dbReference>
<organism evidence="11 12">
    <name type="scientific">Alkalihalobacillus trypoxylicola</name>
    <dbReference type="NCBI Taxonomy" id="519424"/>
    <lineage>
        <taxon>Bacteria</taxon>
        <taxon>Bacillati</taxon>
        <taxon>Bacillota</taxon>
        <taxon>Bacilli</taxon>
        <taxon>Bacillales</taxon>
        <taxon>Bacillaceae</taxon>
        <taxon>Alkalihalobacillus</taxon>
    </lineage>
</organism>
<dbReference type="Pfam" id="PF09084">
    <property type="entry name" value="NMT1"/>
    <property type="match status" value="1"/>
</dbReference>
<dbReference type="InterPro" id="IPR010067">
    <property type="entry name" value="ABC_SsuA_sub-bd"/>
</dbReference>
<comment type="function">
    <text evidence="7">Part of a binding-protein-dependent transport system for aliphatic sulfonates. Putative binding protein.</text>
</comment>
<dbReference type="Proteomes" id="UP000075806">
    <property type="component" value="Unassembled WGS sequence"/>
</dbReference>
<dbReference type="RefSeq" id="WP_061946996.1">
    <property type="nucleotide sequence ID" value="NZ_LTAO01000001.1"/>
</dbReference>
<feature type="signal peptide" evidence="9">
    <location>
        <begin position="1"/>
        <end position="30"/>
    </location>
</feature>
<dbReference type="AlphaFoldDB" id="A0A161PKJ1"/>
<sequence>MRNLKTGRRFILFPTIVICLVCLMSCQSTTSGNIDTLQIGYQKFGTLNILKAEETLEEKLEPLGIEVEWNEFPAGPQLLEALNAGSIDFGHTGEAPPIFSQAAGAPIIYIGNGPGSPKGEALVVQNQSSITSVNDLIGKKVALNRGSNVHYLLVKVLEEAGLTLEDIEVTYLPPADARIAFDRGDIDAWVIWDPFLAEAEKELGAKVLRNGEGLVANREFILADKEFAENHDDIVSIILEELKAVEQFAQNNIEETASFLSPEVGIENEILEEVLKRRGFGIERITEEVANDQQEIGDVFYELELIPENVNIQDALVEKNERDVR</sequence>
<evidence type="ECO:0000259" key="10">
    <source>
        <dbReference type="SMART" id="SM00062"/>
    </source>
</evidence>
<dbReference type="PANTHER" id="PTHR30024:SF42">
    <property type="entry name" value="ALIPHATIC SULFONATES-BINDING PROTEIN-RELATED"/>
    <property type="match status" value="1"/>
</dbReference>
<evidence type="ECO:0000256" key="7">
    <source>
        <dbReference type="ARBA" id="ARBA00055538"/>
    </source>
</evidence>
<evidence type="ECO:0000256" key="4">
    <source>
        <dbReference type="ARBA" id="ARBA00022729"/>
    </source>
</evidence>
<reference evidence="11" key="1">
    <citation type="submission" date="2016-02" db="EMBL/GenBank/DDBJ databases">
        <title>Genome sequence of Bacillus trypoxylicola KCTC 13244(T).</title>
        <authorList>
            <person name="Jeong H."/>
            <person name="Park S.-H."/>
            <person name="Choi S.-K."/>
        </authorList>
    </citation>
    <scope>NUCLEOTIDE SEQUENCE [LARGE SCALE GENOMIC DNA]</scope>
    <source>
        <strain evidence="11">KCTC 13244</strain>
    </source>
</reference>
<dbReference type="SMART" id="SM00062">
    <property type="entry name" value="PBPb"/>
    <property type="match status" value="1"/>
</dbReference>
<evidence type="ECO:0000313" key="12">
    <source>
        <dbReference type="Proteomes" id="UP000075806"/>
    </source>
</evidence>
<keyword evidence="3" id="KW-0813">Transport</keyword>
<evidence type="ECO:0000256" key="6">
    <source>
        <dbReference type="ARBA" id="ARBA00023288"/>
    </source>
</evidence>
<feature type="chain" id="PRO_5038464172" description="Putative aliphatic sulfonates-binding protein" evidence="9">
    <location>
        <begin position="31"/>
        <end position="325"/>
    </location>
</feature>
<proteinExistence type="inferred from homology"/>
<dbReference type="SUPFAM" id="SSF53850">
    <property type="entry name" value="Periplasmic binding protein-like II"/>
    <property type="match status" value="1"/>
</dbReference>
<comment type="caution">
    <text evidence="11">The sequence shown here is derived from an EMBL/GenBank/DDBJ whole genome shotgun (WGS) entry which is preliminary data.</text>
</comment>
<evidence type="ECO:0000256" key="9">
    <source>
        <dbReference type="SAM" id="SignalP"/>
    </source>
</evidence>
<dbReference type="NCBIfam" id="TIGR01728">
    <property type="entry name" value="SsuA_fam"/>
    <property type="match status" value="1"/>
</dbReference>
<comment type="similarity">
    <text evidence="2">Belongs to the bacterial solute-binding protein SsuA/TauA family.</text>
</comment>
<dbReference type="CDD" id="cd13557">
    <property type="entry name" value="PBP2_SsuA"/>
    <property type="match status" value="1"/>
</dbReference>
<keyword evidence="4 9" id="KW-0732">Signal</keyword>
<dbReference type="PANTHER" id="PTHR30024">
    <property type="entry name" value="ALIPHATIC SULFONATES-BINDING PROTEIN-RELATED"/>
    <property type="match status" value="1"/>
</dbReference>
<keyword evidence="5" id="KW-0564">Palmitate</keyword>
<evidence type="ECO:0000256" key="5">
    <source>
        <dbReference type="ARBA" id="ARBA00023139"/>
    </source>
</evidence>
<evidence type="ECO:0000313" key="11">
    <source>
        <dbReference type="EMBL" id="KYG34766.1"/>
    </source>
</evidence>
<keyword evidence="6" id="KW-0449">Lipoprotein</keyword>
<evidence type="ECO:0000256" key="2">
    <source>
        <dbReference type="ARBA" id="ARBA00010742"/>
    </source>
</evidence>
<gene>
    <name evidence="11" type="ORF">AZF04_00045</name>
</gene>
<keyword evidence="12" id="KW-1185">Reference proteome</keyword>
<evidence type="ECO:0000256" key="3">
    <source>
        <dbReference type="ARBA" id="ARBA00022448"/>
    </source>
</evidence>
<evidence type="ECO:0000256" key="1">
    <source>
        <dbReference type="ARBA" id="ARBA00004418"/>
    </source>
</evidence>
<dbReference type="InterPro" id="IPR001638">
    <property type="entry name" value="Solute-binding_3/MltF_N"/>
</dbReference>
<dbReference type="GO" id="GO:0042597">
    <property type="term" value="C:periplasmic space"/>
    <property type="evidence" value="ECO:0007669"/>
    <property type="project" value="UniProtKB-SubCell"/>
</dbReference>
<dbReference type="GO" id="GO:0042626">
    <property type="term" value="F:ATPase-coupled transmembrane transporter activity"/>
    <property type="evidence" value="ECO:0007669"/>
    <property type="project" value="InterPro"/>
</dbReference>
<dbReference type="Gene3D" id="3.40.190.10">
    <property type="entry name" value="Periplasmic binding protein-like II"/>
    <property type="match status" value="2"/>
</dbReference>
<dbReference type="STRING" id="519424.AZF04_00045"/>
<protein>
    <recommendedName>
        <fullName evidence="8">Putative aliphatic sulfonates-binding protein</fullName>
    </recommendedName>
</protein>
<accession>A0A161PKJ1</accession>
<dbReference type="FunFam" id="3.40.190.10:FF:000050">
    <property type="entry name" value="Sulfonate ABC transporter substrate-binding protein"/>
    <property type="match status" value="1"/>
</dbReference>